<dbReference type="PROSITE" id="PS51257">
    <property type="entry name" value="PROKAR_LIPOPROTEIN"/>
    <property type="match status" value="1"/>
</dbReference>
<reference evidence="2 3" key="1">
    <citation type="submission" date="2020-02" db="EMBL/GenBank/DDBJ databases">
        <authorList>
            <person name="Kim M.K."/>
        </authorList>
    </citation>
    <scope>NUCLEOTIDE SEQUENCE [LARGE SCALE GENOMIC DNA]</scope>
    <source>
        <strain evidence="2 3">BT327</strain>
    </source>
</reference>
<evidence type="ECO:0000256" key="1">
    <source>
        <dbReference type="SAM" id="SignalP"/>
    </source>
</evidence>
<keyword evidence="1" id="KW-0732">Signal</keyword>
<evidence type="ECO:0008006" key="4">
    <source>
        <dbReference type="Google" id="ProtNLM"/>
    </source>
</evidence>
<organism evidence="2 3">
    <name type="scientific">Pontibacter burrus</name>
    <dbReference type="NCBI Taxonomy" id="2704466"/>
    <lineage>
        <taxon>Bacteria</taxon>
        <taxon>Pseudomonadati</taxon>
        <taxon>Bacteroidota</taxon>
        <taxon>Cytophagia</taxon>
        <taxon>Cytophagales</taxon>
        <taxon>Hymenobacteraceae</taxon>
        <taxon>Pontibacter</taxon>
    </lineage>
</organism>
<comment type="caution">
    <text evidence="2">The sequence shown here is derived from an EMBL/GenBank/DDBJ whole genome shotgun (WGS) entry which is preliminary data.</text>
</comment>
<feature type="chain" id="PRO_5025572518" description="GOLD domain-containing protein" evidence="1">
    <location>
        <begin position="20"/>
        <end position="134"/>
    </location>
</feature>
<evidence type="ECO:0000313" key="2">
    <source>
        <dbReference type="EMBL" id="NEM98634.1"/>
    </source>
</evidence>
<gene>
    <name evidence="2" type="ORF">GXP69_13090</name>
</gene>
<protein>
    <recommendedName>
        <fullName evidence="4">GOLD domain-containing protein</fullName>
    </recommendedName>
</protein>
<dbReference type="EMBL" id="JAAGWD010000005">
    <property type="protein sequence ID" value="NEM98634.1"/>
    <property type="molecule type" value="Genomic_DNA"/>
</dbReference>
<name>A0A6B3LYS5_9BACT</name>
<dbReference type="Proteomes" id="UP000474777">
    <property type="component" value="Unassembled WGS sequence"/>
</dbReference>
<dbReference type="AlphaFoldDB" id="A0A6B3LYS5"/>
<accession>A0A6B3LYS5</accession>
<evidence type="ECO:0000313" key="3">
    <source>
        <dbReference type="Proteomes" id="UP000474777"/>
    </source>
</evidence>
<keyword evidence="3" id="KW-1185">Reference proteome</keyword>
<proteinExistence type="predicted"/>
<dbReference type="RefSeq" id="WP_163915517.1">
    <property type="nucleotide sequence ID" value="NZ_JAAGWD010000005.1"/>
</dbReference>
<feature type="signal peptide" evidence="1">
    <location>
        <begin position="1"/>
        <end position="19"/>
    </location>
</feature>
<sequence length="134" mass="14976">MIRLAIIFAFFLFSAFSCSKEEETVNSLENFPAYIVAVDAPETATVGSTVPVKVAFQVNDSCGEFKKFEVDAQGKTIHIQVYPQYREGPCLMVVLTREVSYEFKPTEPGTYTLKFSPKYPDQEISKTIVVGEAN</sequence>